<sequence>MDNIMEHIAESGMGQKLMQKTLEHEMESQGPAGLMGMAGQFLGGEGGGNHTSHQSYNDEEGHHERREEHRSSGGDGDDDNDDEHRESHRVEERVSREDEDGGREERYSHAQVEESHSESHGGLAGMASKMFHHHEEEKKPADPTGEMISEGLDFARERFLHQTGVEDQDDKIGEALAGYAHKYMENR</sequence>
<feature type="compositionally biased region" description="Basic and acidic residues" evidence="1">
    <location>
        <begin position="82"/>
        <end position="96"/>
    </location>
</feature>
<organism evidence="2 3">
    <name type="scientific">Ascosphaera apis ARSEF 7405</name>
    <dbReference type="NCBI Taxonomy" id="392613"/>
    <lineage>
        <taxon>Eukaryota</taxon>
        <taxon>Fungi</taxon>
        <taxon>Dikarya</taxon>
        <taxon>Ascomycota</taxon>
        <taxon>Pezizomycotina</taxon>
        <taxon>Eurotiomycetes</taxon>
        <taxon>Eurotiomycetidae</taxon>
        <taxon>Onygenales</taxon>
        <taxon>Ascosphaeraceae</taxon>
        <taxon>Ascosphaera</taxon>
    </lineage>
</organism>
<dbReference type="OrthoDB" id="4206753at2759"/>
<keyword evidence="3" id="KW-1185">Reference proteome</keyword>
<feature type="compositionally biased region" description="Basic and acidic residues" evidence="1">
    <location>
        <begin position="59"/>
        <end position="72"/>
    </location>
</feature>
<gene>
    <name evidence="2" type="ORF">AAP_06122</name>
</gene>
<dbReference type="AlphaFoldDB" id="A0A167V0D6"/>
<evidence type="ECO:0000313" key="3">
    <source>
        <dbReference type="Proteomes" id="UP000242877"/>
    </source>
</evidence>
<proteinExistence type="predicted"/>
<dbReference type="EMBL" id="AZGZ01000044">
    <property type="protein sequence ID" value="KZZ86858.1"/>
    <property type="molecule type" value="Genomic_DNA"/>
</dbReference>
<evidence type="ECO:0000256" key="1">
    <source>
        <dbReference type="SAM" id="MobiDB-lite"/>
    </source>
</evidence>
<dbReference type="VEuPathDB" id="FungiDB:AAP_06122"/>
<reference evidence="2 3" key="1">
    <citation type="journal article" date="2016" name="Genome Biol. Evol.">
        <title>Divergent and convergent evolution of fungal pathogenicity.</title>
        <authorList>
            <person name="Shang Y."/>
            <person name="Xiao G."/>
            <person name="Zheng P."/>
            <person name="Cen K."/>
            <person name="Zhan S."/>
            <person name="Wang C."/>
        </authorList>
    </citation>
    <scope>NUCLEOTIDE SEQUENCE [LARGE SCALE GENOMIC DNA]</scope>
    <source>
        <strain evidence="2 3">ARSEF 7405</strain>
    </source>
</reference>
<comment type="caution">
    <text evidence="2">The sequence shown here is derived from an EMBL/GenBank/DDBJ whole genome shotgun (WGS) entry which is preliminary data.</text>
</comment>
<feature type="compositionally biased region" description="Basic and acidic residues" evidence="1">
    <location>
        <begin position="103"/>
        <end position="119"/>
    </location>
</feature>
<feature type="region of interest" description="Disordered" evidence="1">
    <location>
        <begin position="25"/>
        <end position="147"/>
    </location>
</feature>
<accession>A0A167V0D6</accession>
<dbReference type="Proteomes" id="UP000242877">
    <property type="component" value="Unassembled WGS sequence"/>
</dbReference>
<name>A0A167V0D6_9EURO</name>
<evidence type="ECO:0000313" key="2">
    <source>
        <dbReference type="EMBL" id="KZZ86858.1"/>
    </source>
</evidence>
<protein>
    <submittedName>
        <fullName evidence="2">Uncharacterized protein</fullName>
    </submittedName>
</protein>